<dbReference type="Gene3D" id="3.30.70.1790">
    <property type="entry name" value="RepB DNA-primase, N-terminal domain"/>
    <property type="match status" value="1"/>
</dbReference>
<dbReference type="InterPro" id="IPR025048">
    <property type="entry name" value="DUF3987"/>
</dbReference>
<organism evidence="2 3">
    <name type="scientific">Crocosphaera chwakensis CCY0110</name>
    <dbReference type="NCBI Taxonomy" id="391612"/>
    <lineage>
        <taxon>Bacteria</taxon>
        <taxon>Bacillati</taxon>
        <taxon>Cyanobacteriota</taxon>
        <taxon>Cyanophyceae</taxon>
        <taxon>Oscillatoriophycideae</taxon>
        <taxon>Chroococcales</taxon>
        <taxon>Aphanothecaceae</taxon>
        <taxon>Crocosphaera</taxon>
        <taxon>Crocosphaera chwakensis</taxon>
    </lineage>
</organism>
<dbReference type="OrthoDB" id="460004at2"/>
<dbReference type="eggNOG" id="COG5545">
    <property type="taxonomic scope" value="Bacteria"/>
</dbReference>
<dbReference type="EMBL" id="AAXW01000052">
    <property type="protein sequence ID" value="EAZ89146.1"/>
    <property type="molecule type" value="Genomic_DNA"/>
</dbReference>
<accession>A3IWG2</accession>
<evidence type="ECO:0008006" key="4">
    <source>
        <dbReference type="Google" id="ProtNLM"/>
    </source>
</evidence>
<evidence type="ECO:0000313" key="3">
    <source>
        <dbReference type="Proteomes" id="UP000003781"/>
    </source>
</evidence>
<evidence type="ECO:0000313" key="2">
    <source>
        <dbReference type="EMBL" id="EAZ89146.1"/>
    </source>
</evidence>
<feature type="compositionally biased region" description="Polar residues" evidence="1">
    <location>
        <begin position="354"/>
        <end position="371"/>
    </location>
</feature>
<keyword evidence="3" id="KW-1185">Reference proteome</keyword>
<feature type="region of interest" description="Disordered" evidence="1">
    <location>
        <begin position="353"/>
        <end position="377"/>
    </location>
</feature>
<name>A3IWG2_9CHRO</name>
<dbReference type="Pfam" id="PF13148">
    <property type="entry name" value="DUF3987"/>
    <property type="match status" value="1"/>
</dbReference>
<dbReference type="AlphaFoldDB" id="A3IWG2"/>
<dbReference type="Proteomes" id="UP000003781">
    <property type="component" value="Unassembled WGS sequence"/>
</dbReference>
<reference evidence="2 3" key="1">
    <citation type="submission" date="2007-03" db="EMBL/GenBank/DDBJ databases">
        <authorList>
            <person name="Stal L."/>
            <person name="Ferriera S."/>
            <person name="Johnson J."/>
            <person name="Kravitz S."/>
            <person name="Beeson K."/>
            <person name="Sutton G."/>
            <person name="Rogers Y.-H."/>
            <person name="Friedman R."/>
            <person name="Frazier M."/>
            <person name="Venter J.C."/>
        </authorList>
    </citation>
    <scope>NUCLEOTIDE SEQUENCE [LARGE SCALE GENOMIC DNA]</scope>
    <source>
        <strain evidence="2 3">CCY0110</strain>
    </source>
</reference>
<dbReference type="eggNOG" id="COG0305">
    <property type="taxonomic scope" value="Bacteria"/>
</dbReference>
<proteinExistence type="predicted"/>
<protein>
    <recommendedName>
        <fullName evidence="4">DNA primase/polymerase bifunctional N-terminal domain-containing protein</fullName>
    </recommendedName>
</protein>
<comment type="caution">
    <text evidence="2">The sequence shown here is derived from an EMBL/GenBank/DDBJ whole genome shotgun (WGS) entry which is preliminary data.</text>
</comment>
<dbReference type="RefSeq" id="WP_008277718.1">
    <property type="nucleotide sequence ID" value="NZ_AAXW01000052.1"/>
</dbReference>
<sequence>MKFPEIDRNLAQRQLALLGHNINKPVYLRFFYPSDDPRKDGDKGRKADRINWKEIEAYQQQGRGAYVVVNGGGHKNSDVTQGTAIFIEHDDLEKDIQRELWKTLELAEPTFQVDTGGKSIHSYWVFDEPVAIEKWSQLQRDLLEYADGDRSIKNPARVMRLAGGWHISYDENGNPIYNQTKIISASAKTYSFEELREIIPDQKERLPLVEAANHRDFVNNVSDNLSTSSLPRHPDQIRIPVPAPVPLLQCCRKEVRDWVATGVPKGCKRNDTAINVGLELIAVEGYLQTIGQSYSDSAAGLFNEFCQRSGMTASEEAERYQWCQKTNSDPSCPPEAIEACIRGWYWKEVVQPQRPRNNTQYNPQQQGTANNKDSEEKPKINLLDAVKKILTEFPQDSLQHIALMNLSAQTGYAYRELERLARTIEREETLDEETAEAIASLGSNLNLHCSRLDISKYLESNFAALMLDAANAIPTAPEYLFNTVLPAVASRGGTSSRIVANPSGGYVQPLIFWTGNVAHSGQAKTPPQQIVIQPLLDLEEDGNQQYELEQHIYEHDKSGEMDAPTRKRYVLSDTTLSTKVRIHAENKRGLLEYIDELASDYRRLNQFKKGQGDDREQELALFNGGHVSYDRSDTRLFIRRTALSKTGSIQWDTLAQLMNNEGFVESGYMARFLLCSIGEAPPRLLNLLSENDGVQKFQKALRSLYEQMGKLPKQDYLLDYDAKVLFQAWNHTLVDATRRESNFGFSLVYAKIETYTLRVALWLHLVNSLLRGEKPKLVVNGQTMKDAIEITSFYLGQQKLIWAHNDPHNKLEGMLLKIHTSAREFYQQTKKGVSASWAKQKFNALKKIATDKIRHKYFQVLASCGYGELQGSGKSMRYVPYQERLVINGLNESKKLGENNMLGENLGASPSSVTNIQSAFQEKVGEVDDLTYLKIFELIDVENKKQEYVNSTCSNEPIKDHQNTNKSDTNLDATSILDIDDPPQTPHQPPNINADIEWLLKVLDDLENNSRHYTTSEQDSLLSEVSAKTDLHDETLRAICPDYGDRFIAALDKATETAPPTLDELKSLLLACQSWVQLKQVQKQHPEQAKAAYTDMDSDKQRQIDAIAATEVNQEVYKYVGPQRKVDGVEIQPGTLVYLDPQSGNKNRPHLKVRLLQGINQGWQKVVEISRDALQAVEKAVNDGLDVIEGQQSNLLDELS</sequence>
<evidence type="ECO:0000256" key="1">
    <source>
        <dbReference type="SAM" id="MobiDB-lite"/>
    </source>
</evidence>
<gene>
    <name evidence="2" type="ORF">CY0110_31630</name>
</gene>